<proteinExistence type="predicted"/>
<evidence type="ECO:0000313" key="1">
    <source>
        <dbReference type="EMBL" id="TWI03150.1"/>
    </source>
</evidence>
<dbReference type="EMBL" id="VLKO01000001">
    <property type="protein sequence ID" value="TWI03150.1"/>
    <property type="molecule type" value="Genomic_DNA"/>
</dbReference>
<comment type="caution">
    <text evidence="1">The sequence shown here is derived from an EMBL/GenBank/DDBJ whole genome shotgun (WGS) entry which is preliminary data.</text>
</comment>
<sequence>MLAEVAYQVIEALSEKEKSRLFAMLGVRSELVNKTKTATKKKKILSDAEAVAYLLRKFKKCSYK</sequence>
<gene>
    <name evidence="1" type="ORF">IQ05_00079</name>
</gene>
<reference evidence="1 2" key="1">
    <citation type="journal article" date="2015" name="Stand. Genomic Sci.">
        <title>Genomic Encyclopedia of Bacterial and Archaeal Type Strains, Phase III: the genomes of soil and plant-associated and newly described type strains.</title>
        <authorList>
            <person name="Whitman W.B."/>
            <person name="Woyke T."/>
            <person name="Klenk H.P."/>
            <person name="Zhou Y."/>
            <person name="Lilburn T.G."/>
            <person name="Beck B.J."/>
            <person name="De Vos P."/>
            <person name="Vandamme P."/>
            <person name="Eisen J.A."/>
            <person name="Garrity G."/>
            <person name="Hugenholtz P."/>
            <person name="Kyrpides N.C."/>
        </authorList>
    </citation>
    <scope>NUCLEOTIDE SEQUENCE [LARGE SCALE GENOMIC DNA]</scope>
    <source>
        <strain evidence="1 2">CGMCC 1.6847</strain>
    </source>
</reference>
<evidence type="ECO:0000313" key="2">
    <source>
        <dbReference type="Proteomes" id="UP000317519"/>
    </source>
</evidence>
<name>A0ABY3FP83_9FLAO</name>
<accession>A0ABY3FP83</accession>
<dbReference type="Proteomes" id="UP000317519">
    <property type="component" value="Unassembled WGS sequence"/>
</dbReference>
<keyword evidence="2" id="KW-1185">Reference proteome</keyword>
<protein>
    <submittedName>
        <fullName evidence="1">Uncharacterized protein</fullName>
    </submittedName>
</protein>
<organism evidence="1 2">
    <name type="scientific">Flavobacterium tiangeerense</name>
    <dbReference type="NCBI Taxonomy" id="459471"/>
    <lineage>
        <taxon>Bacteria</taxon>
        <taxon>Pseudomonadati</taxon>
        <taxon>Bacteroidota</taxon>
        <taxon>Flavobacteriia</taxon>
        <taxon>Flavobacteriales</taxon>
        <taxon>Flavobacteriaceae</taxon>
        <taxon>Flavobacterium</taxon>
    </lineage>
</organism>
<dbReference type="RefSeq" id="WP_144888948.1">
    <property type="nucleotide sequence ID" value="NZ_VLKO01000001.1"/>
</dbReference>